<comment type="caution">
    <text evidence="2">The sequence shown here is derived from an EMBL/GenBank/DDBJ whole genome shotgun (WGS) entry which is preliminary data.</text>
</comment>
<evidence type="ECO:0000256" key="1">
    <source>
        <dbReference type="SAM" id="Phobius"/>
    </source>
</evidence>
<organism evidence="2 3">
    <name type="scientific">Fulvimarina uroteuthidis</name>
    <dbReference type="NCBI Taxonomy" id="3098149"/>
    <lineage>
        <taxon>Bacteria</taxon>
        <taxon>Pseudomonadati</taxon>
        <taxon>Pseudomonadota</taxon>
        <taxon>Alphaproteobacteria</taxon>
        <taxon>Hyphomicrobiales</taxon>
        <taxon>Aurantimonadaceae</taxon>
        <taxon>Fulvimarina</taxon>
    </lineage>
</organism>
<feature type="transmembrane region" description="Helical" evidence="1">
    <location>
        <begin position="317"/>
        <end position="340"/>
    </location>
</feature>
<proteinExistence type="predicted"/>
<feature type="transmembrane region" description="Helical" evidence="1">
    <location>
        <begin position="360"/>
        <end position="383"/>
    </location>
</feature>
<feature type="transmembrane region" description="Helical" evidence="1">
    <location>
        <begin position="412"/>
        <end position="435"/>
    </location>
</feature>
<keyword evidence="1" id="KW-0472">Membrane</keyword>
<protein>
    <submittedName>
        <fullName evidence="2">FtsX-like permease family protein</fullName>
    </submittedName>
</protein>
<dbReference type="PANTHER" id="PTHR43738:SF2">
    <property type="entry name" value="ABC TRANSPORTER PERMEASE"/>
    <property type="match status" value="1"/>
</dbReference>
<name>A0ABU5I4I1_9HYPH</name>
<dbReference type="RefSeq" id="WP_322186533.1">
    <property type="nucleotide sequence ID" value="NZ_JAXLPB010000002.1"/>
</dbReference>
<dbReference type="Proteomes" id="UP001294412">
    <property type="component" value="Unassembled WGS sequence"/>
</dbReference>
<keyword evidence="1" id="KW-0812">Transmembrane</keyword>
<reference evidence="2 3" key="1">
    <citation type="submission" date="2023-12" db="EMBL/GenBank/DDBJ databases">
        <title>Description of Novel Strain Fulvimarina sp. 2208YS6-2-32 isolated from Uroteuthis (Photololigo) edulis.</title>
        <authorList>
            <person name="Park J.-S."/>
        </authorList>
    </citation>
    <scope>NUCLEOTIDE SEQUENCE [LARGE SCALE GENOMIC DNA]</scope>
    <source>
        <strain evidence="2 3">2208YS6-2-32</strain>
    </source>
</reference>
<gene>
    <name evidence="2" type="ORF">U0C82_07925</name>
</gene>
<keyword evidence="3" id="KW-1185">Reference proteome</keyword>
<evidence type="ECO:0000313" key="2">
    <source>
        <dbReference type="EMBL" id="MDY8109071.1"/>
    </source>
</evidence>
<feature type="transmembrane region" description="Helical" evidence="1">
    <location>
        <begin position="19"/>
        <end position="38"/>
    </location>
</feature>
<evidence type="ECO:0000313" key="3">
    <source>
        <dbReference type="Proteomes" id="UP001294412"/>
    </source>
</evidence>
<accession>A0ABU5I4I1</accession>
<feature type="transmembrane region" description="Helical" evidence="1">
    <location>
        <begin position="295"/>
        <end position="311"/>
    </location>
</feature>
<dbReference type="EMBL" id="JAXLPB010000002">
    <property type="protein sequence ID" value="MDY8109071.1"/>
    <property type="molecule type" value="Genomic_DNA"/>
</dbReference>
<dbReference type="PANTHER" id="PTHR43738">
    <property type="entry name" value="ABC TRANSPORTER, MEMBRANE PROTEIN"/>
    <property type="match status" value="1"/>
</dbReference>
<feature type="transmembrane region" description="Helical" evidence="1">
    <location>
        <begin position="58"/>
        <end position="76"/>
    </location>
</feature>
<keyword evidence="1" id="KW-1133">Transmembrane helix</keyword>
<dbReference type="InterPro" id="IPR051125">
    <property type="entry name" value="ABC-4/HrtB_transporter"/>
</dbReference>
<sequence length="444" mass="46340">MIDFAGDWWSGLPALAQDLLWLCLLAAPGLLLGVLVVAGHRPFALAAAMAKRFTFTSLLFGALIAVSVGIGTGLIAQERALREGTARAADPFDLVIAAPGSEITAMLAAVYLEASDVPLVPGDLYAEIADDPRVAIAAPIGFGDHLDGAPVVGTTPQFVAHLAGEPAQGRMFADHFEAVAGALAPLGVGDRFTPRHGTEEAEGEAGDHHDHEGYEFSVVGRMAPTGSPWDRALLVPIEAVWEVHGLANGHAPEHEEQVGPPFDAAYFPGTPAILVTASELTQAYALRATYQTERTMAFFPGAVLSSLYGLLGDVREAMSVLAIVTQVLVTAGVLAGLVILSRLFARQMALLRALGAPSRFVFAVVWSYAAVLILAGSGAGLLVGYGAARIISAIVSARTDILIEASLGWTELHLVAGFVSLTLVIALLPATIALMRPPVADLRA</sequence>